<sequence length="82" mass="8681">MTIIYSEDFETDGNGVRYLLPTGEFTDGSGDFYTRTDGSNIGSFYDVSGQSGATRARRFRGIAPRHAAAHAGTGGRASPQCG</sequence>
<evidence type="ECO:0000313" key="1">
    <source>
        <dbReference type="EMBL" id="GKY90141.1"/>
    </source>
</evidence>
<dbReference type="RefSeq" id="WP_281844036.1">
    <property type="nucleotide sequence ID" value="NZ_BROH01000019.1"/>
</dbReference>
<evidence type="ECO:0000313" key="2">
    <source>
        <dbReference type="Proteomes" id="UP001144205"/>
    </source>
</evidence>
<keyword evidence="2" id="KW-1185">Reference proteome</keyword>
<comment type="caution">
    <text evidence="1">The sequence shown here is derived from an EMBL/GenBank/DDBJ whole genome shotgun (WGS) entry which is preliminary data.</text>
</comment>
<proteinExistence type="predicted"/>
<protein>
    <submittedName>
        <fullName evidence="1">Uncharacterized protein</fullName>
    </submittedName>
</protein>
<reference evidence="1" key="1">
    <citation type="journal article" date="2023" name="Int. J. Syst. Evol. Microbiol.">
        <title>Sinisalibacter aestuarii sp. nov., isolated from estuarine sediment of the Arakawa River.</title>
        <authorList>
            <person name="Arafat S.T."/>
            <person name="Hirano S."/>
            <person name="Sato A."/>
            <person name="Takeuchi K."/>
            <person name="Yasuda T."/>
            <person name="Terahara T."/>
            <person name="Hamada M."/>
            <person name="Kobayashi T."/>
        </authorList>
    </citation>
    <scope>NUCLEOTIDE SEQUENCE</scope>
    <source>
        <strain evidence="1">B-399</strain>
    </source>
</reference>
<organism evidence="1 2">
    <name type="scientific">Sinisalibacter aestuarii</name>
    <dbReference type="NCBI Taxonomy" id="2949426"/>
    <lineage>
        <taxon>Bacteria</taxon>
        <taxon>Pseudomonadati</taxon>
        <taxon>Pseudomonadota</taxon>
        <taxon>Alphaproteobacteria</taxon>
        <taxon>Rhodobacterales</taxon>
        <taxon>Roseobacteraceae</taxon>
        <taxon>Sinisalibacter</taxon>
    </lineage>
</organism>
<dbReference type="EMBL" id="BROH01000019">
    <property type="protein sequence ID" value="GKY90141.1"/>
    <property type="molecule type" value="Genomic_DNA"/>
</dbReference>
<dbReference type="Proteomes" id="UP001144205">
    <property type="component" value="Unassembled WGS sequence"/>
</dbReference>
<gene>
    <name evidence="1" type="ORF">STA1M1_40100</name>
</gene>
<accession>A0ABQ5M049</accession>
<name>A0ABQ5M049_9RHOB</name>